<feature type="transmembrane region" description="Helical" evidence="1">
    <location>
        <begin position="47"/>
        <end position="66"/>
    </location>
</feature>
<evidence type="ECO:0008006" key="4">
    <source>
        <dbReference type="Google" id="ProtNLM"/>
    </source>
</evidence>
<evidence type="ECO:0000256" key="1">
    <source>
        <dbReference type="SAM" id="Phobius"/>
    </source>
</evidence>
<organism evidence="2 3">
    <name type="scientific">Arabidopsis thaliana</name>
    <name type="common">Mouse-ear cress</name>
    <dbReference type="NCBI Taxonomy" id="3702"/>
    <lineage>
        <taxon>Eukaryota</taxon>
        <taxon>Viridiplantae</taxon>
        <taxon>Streptophyta</taxon>
        <taxon>Embryophyta</taxon>
        <taxon>Tracheophyta</taxon>
        <taxon>Spermatophyta</taxon>
        <taxon>Magnoliopsida</taxon>
        <taxon>eudicotyledons</taxon>
        <taxon>Gunneridae</taxon>
        <taxon>Pentapetalae</taxon>
        <taxon>rosids</taxon>
        <taxon>malvids</taxon>
        <taxon>Brassicales</taxon>
        <taxon>Brassicaceae</taxon>
        <taxon>Camelineae</taxon>
        <taxon>Arabidopsis</taxon>
    </lineage>
</organism>
<evidence type="ECO:0000313" key="3">
    <source>
        <dbReference type="Proteomes" id="UP000426265"/>
    </source>
</evidence>
<gene>
    <name evidence="2" type="ORF">AN1_LOCUS14509</name>
</gene>
<evidence type="ECO:0000313" key="2">
    <source>
        <dbReference type="EMBL" id="VYS59067.1"/>
    </source>
</evidence>
<reference evidence="2 3" key="1">
    <citation type="submission" date="2019-11" db="EMBL/GenBank/DDBJ databases">
        <authorList>
            <person name="Jiao W.-B."/>
            <person name="Schneeberger K."/>
        </authorList>
    </citation>
    <scope>NUCLEOTIDE SEQUENCE [LARGE SCALE GENOMIC DNA]</scope>
    <source>
        <strain evidence="3">cv. An-1</strain>
    </source>
</reference>
<dbReference type="EMBL" id="CACRSJ010000106">
    <property type="protein sequence ID" value="VYS59067.1"/>
    <property type="molecule type" value="Genomic_DNA"/>
</dbReference>
<protein>
    <recommendedName>
        <fullName evidence="4">Transmembrane protein</fullName>
    </recommendedName>
</protein>
<keyword evidence="1" id="KW-0472">Membrane</keyword>
<accession>A0A654FBX0</accession>
<sequence length="91" mass="10287">MECGFAKSALGIFDHVVKFQDFSAYSAFLLVSENGARFQREFPNSGLVNSVNLLGLGLNCFTLYLMGFSSLMRRLPFFFPFLETQEKASRL</sequence>
<dbReference type="Proteomes" id="UP000426265">
    <property type="component" value="Unassembled WGS sequence"/>
</dbReference>
<keyword evidence="1" id="KW-1133">Transmembrane helix</keyword>
<keyword evidence="1" id="KW-0812">Transmembrane</keyword>
<dbReference type="AlphaFoldDB" id="A0A654FBX0"/>
<name>A0A654FBX0_ARATH</name>
<dbReference type="ExpressionAtlas" id="A0A654FBX0">
    <property type="expression patterns" value="baseline"/>
</dbReference>
<proteinExistence type="predicted"/>